<feature type="region of interest" description="Disordered" evidence="1">
    <location>
        <begin position="462"/>
        <end position="623"/>
    </location>
</feature>
<dbReference type="HOGENOM" id="CLU_006866_0_0_1"/>
<dbReference type="KEGG" id="sapo:SAPIO_CDS6237"/>
<feature type="compositionally biased region" description="Polar residues" evidence="1">
    <location>
        <begin position="549"/>
        <end position="565"/>
    </location>
</feature>
<feature type="compositionally biased region" description="Polar residues" evidence="1">
    <location>
        <begin position="489"/>
        <end position="505"/>
    </location>
</feature>
<dbReference type="EMBL" id="JOWA01000101">
    <property type="protein sequence ID" value="KEZ42174.1"/>
    <property type="molecule type" value="Genomic_DNA"/>
</dbReference>
<protein>
    <submittedName>
        <fullName evidence="2">Uncharacterized protein</fullName>
    </submittedName>
</protein>
<dbReference type="VEuPathDB" id="FungiDB:SAPIO_CDS6237"/>
<dbReference type="GeneID" id="27725309"/>
<accession>A0A084G4B2</accession>
<evidence type="ECO:0000313" key="3">
    <source>
        <dbReference type="Proteomes" id="UP000028545"/>
    </source>
</evidence>
<gene>
    <name evidence="2" type="ORF">SAPIO_CDS6237</name>
</gene>
<feature type="compositionally biased region" description="Low complexity" evidence="1">
    <location>
        <begin position="536"/>
        <end position="548"/>
    </location>
</feature>
<dbReference type="OrthoDB" id="5400409at2759"/>
<dbReference type="Proteomes" id="UP000028545">
    <property type="component" value="Unassembled WGS sequence"/>
</dbReference>
<feature type="compositionally biased region" description="Low complexity" evidence="1">
    <location>
        <begin position="468"/>
        <end position="488"/>
    </location>
</feature>
<evidence type="ECO:0000313" key="2">
    <source>
        <dbReference type="EMBL" id="KEZ42174.1"/>
    </source>
</evidence>
<keyword evidence="3" id="KW-1185">Reference proteome</keyword>
<dbReference type="OMA" id="THMTQEI"/>
<name>A0A084G4B2_PSEDA</name>
<dbReference type="AlphaFoldDB" id="A0A084G4B2"/>
<dbReference type="RefSeq" id="XP_016641973.1">
    <property type="nucleotide sequence ID" value="XM_016788392.1"/>
</dbReference>
<comment type="caution">
    <text evidence="2">The sequence shown here is derived from an EMBL/GenBank/DDBJ whole genome shotgun (WGS) entry which is preliminary data.</text>
</comment>
<feature type="compositionally biased region" description="Low complexity" evidence="1">
    <location>
        <begin position="602"/>
        <end position="623"/>
    </location>
</feature>
<organism evidence="2 3">
    <name type="scientific">Pseudallescheria apiosperma</name>
    <name type="common">Scedosporium apiospermum</name>
    <dbReference type="NCBI Taxonomy" id="563466"/>
    <lineage>
        <taxon>Eukaryota</taxon>
        <taxon>Fungi</taxon>
        <taxon>Dikarya</taxon>
        <taxon>Ascomycota</taxon>
        <taxon>Pezizomycotina</taxon>
        <taxon>Sordariomycetes</taxon>
        <taxon>Hypocreomycetidae</taxon>
        <taxon>Microascales</taxon>
        <taxon>Microascaceae</taxon>
        <taxon>Scedosporium</taxon>
    </lineage>
</organism>
<reference evidence="2 3" key="1">
    <citation type="journal article" date="2014" name="Genome Announc.">
        <title>Draft genome sequence of the pathogenic fungus Scedosporium apiospermum.</title>
        <authorList>
            <person name="Vandeputte P."/>
            <person name="Ghamrawi S."/>
            <person name="Rechenmann M."/>
            <person name="Iltis A."/>
            <person name="Giraud S."/>
            <person name="Fleury M."/>
            <person name="Thornton C."/>
            <person name="Delhaes L."/>
            <person name="Meyer W."/>
            <person name="Papon N."/>
            <person name="Bouchara J.P."/>
        </authorList>
    </citation>
    <scope>NUCLEOTIDE SEQUENCE [LARGE SCALE GENOMIC DNA]</scope>
    <source>
        <strain evidence="2 3">IHEM 14462</strain>
    </source>
</reference>
<proteinExistence type="predicted"/>
<evidence type="ECO:0000256" key="1">
    <source>
        <dbReference type="SAM" id="MobiDB-lite"/>
    </source>
</evidence>
<feature type="compositionally biased region" description="Polar residues" evidence="1">
    <location>
        <begin position="514"/>
        <end position="530"/>
    </location>
</feature>
<sequence length="821" mass="90755">MDVGDTLSIAKFAWEVYNYGWTPELRASTNYNSFGSEVRHLAQNLDLLSSVVLRAQKSLHDAGAPSSSRLRWDPNSLFEIVGDYGATLRECRQLLDDNRRFGAATNNPLRNIEWNALVQGRVDKLRVRVQMHSLSVQTVLKPFEIDLLTRVHEDLSRRIGAVHDELRSVRGELRSLIGVLVPDLKTALDEQAARKIHLLTVPADLAGEFEDAFSLHPACVEPDQQQYPALRDMADAFIYRLDRSTVGFVPGLTVTERIPGVEQYLNLLKCLVAPAVSDIDGDMLQLWIEEATKPLIETVITNVMMEELLNTVLFSTSPNISKRLRLLRHLGSQDKRFRLVISAVERRAKGPPRQELIPVDFDITSSTLNPVYALSSTFEPPFEMILTNNNQIYPLAFCTLDDALEFQQGVTGFKVADGYCQNHTTASFVIEGQGSSLFEEASVQLWLHRRLPGSLVTDTADFPSPVERSMSTISIPSPPSNTTSRSTTLQNPPTVDFRSSFSPTETMAHGLGITSISSSPGQTSTINGNHNSHHNPQQPRSSPLPSSPYFQNTHRSQTMTSFGPLSTSPVQDPPQSPPSSNGRRDSVFSSLFKRNKKPRAPSITTTKTQKSSSSSASNTTEATVTVLSPTGRAQTAVIHTKPLKPLLVLFTSNAQQNTRATVVISIDEKTLPNPQRCWCQQGTSPEGGPCKITAIEQCQGAKPLEAKRLQSRSGEWDLLALAAPRRSSLAAEWRGLNRLSILFAGPEARLVFGGTFCRCERQTEGEVLECMRRGHLGLLGMARVLYRIQSTQWYKGRYLNSVHISDRSLGEGPGEVGWTGS</sequence>